<keyword evidence="2" id="KW-1185">Reference proteome</keyword>
<name>A0A2N5J3S7_9BIFI</name>
<protein>
    <submittedName>
        <fullName evidence="1">Uncharacterized protein</fullName>
    </submittedName>
</protein>
<organism evidence="1 2">
    <name type="scientific">Bifidobacterium parmae</name>
    <dbReference type="NCBI Taxonomy" id="361854"/>
    <lineage>
        <taxon>Bacteria</taxon>
        <taxon>Bacillati</taxon>
        <taxon>Actinomycetota</taxon>
        <taxon>Actinomycetes</taxon>
        <taxon>Bifidobacteriales</taxon>
        <taxon>Bifidobacteriaceae</taxon>
        <taxon>Bifidobacterium</taxon>
    </lineage>
</organism>
<dbReference type="AlphaFoldDB" id="A0A2N5J3S7"/>
<evidence type="ECO:0000313" key="2">
    <source>
        <dbReference type="Proteomes" id="UP000235034"/>
    </source>
</evidence>
<dbReference type="EMBL" id="NMWT01000011">
    <property type="protein sequence ID" value="PLS28884.1"/>
    <property type="molecule type" value="Genomic_DNA"/>
</dbReference>
<dbReference type="OrthoDB" id="9842699at2"/>
<reference evidence="1 2" key="1">
    <citation type="submission" date="2017-07" db="EMBL/GenBank/DDBJ databases">
        <title>Bifidobacterium novel species.</title>
        <authorList>
            <person name="Lugli G.A."/>
            <person name="Milani C."/>
            <person name="Duranti S."/>
            <person name="Mangifesta M."/>
        </authorList>
    </citation>
    <scope>NUCLEOTIDE SEQUENCE [LARGE SCALE GENOMIC DNA]</scope>
    <source>
        <strain evidence="1 2">77</strain>
    </source>
</reference>
<proteinExistence type="predicted"/>
<comment type="caution">
    <text evidence="1">The sequence shown here is derived from an EMBL/GenBank/DDBJ whole genome shotgun (WGS) entry which is preliminary data.</text>
</comment>
<accession>A0A2N5J3S7</accession>
<dbReference type="RefSeq" id="WP_133125400.1">
    <property type="nucleotide sequence ID" value="NZ_NMWT01000011.1"/>
</dbReference>
<evidence type="ECO:0000313" key="1">
    <source>
        <dbReference type="EMBL" id="PLS28884.1"/>
    </source>
</evidence>
<gene>
    <name evidence="1" type="ORF">Uis4E_1027</name>
</gene>
<dbReference type="Proteomes" id="UP000235034">
    <property type="component" value="Unassembled WGS sequence"/>
</dbReference>
<sequence length="154" mass="16238">MKHLAKTIGAGAMTIVMAVFGLAISVDSAYAMPSDSRDTIHLLEEGYITNSEVLDAVIATVSTKLTNTSTDEGWEGYIGGSLELQPTWQNPQYTKQTRSPGMVSICGSGNYKVVTSHLPGSLGNSYTYQCWGGTGTYTSSTAMGYSSSTGVSLV</sequence>